<dbReference type="AlphaFoldDB" id="A0A844BKC3"/>
<comment type="caution">
    <text evidence="1">The sequence shown here is derived from an EMBL/GenBank/DDBJ whole genome shotgun (WGS) entry which is preliminary data.</text>
</comment>
<dbReference type="Proteomes" id="UP000466730">
    <property type="component" value="Unassembled WGS sequence"/>
</dbReference>
<accession>A0A844BKC3</accession>
<name>A0A844BKC3_9RHOB</name>
<sequence>SMEEEVREILRHVVGEAKPTHDLAAAIRARVAPLGGVDLDLPQREAMREPPAFDRA</sequence>
<proteinExistence type="predicted"/>
<dbReference type="OrthoDB" id="2389872at2"/>
<evidence type="ECO:0000313" key="2">
    <source>
        <dbReference type="Proteomes" id="UP000466730"/>
    </source>
</evidence>
<evidence type="ECO:0000313" key="1">
    <source>
        <dbReference type="EMBL" id="MRH22989.1"/>
    </source>
</evidence>
<dbReference type="EMBL" id="WJPO01000089">
    <property type="protein sequence ID" value="MRH22989.1"/>
    <property type="molecule type" value="Genomic_DNA"/>
</dbReference>
<keyword evidence="2" id="KW-1185">Reference proteome</keyword>
<protein>
    <submittedName>
        <fullName evidence="1">Plasmid stabilization protein</fullName>
    </submittedName>
</protein>
<feature type="non-terminal residue" evidence="1">
    <location>
        <position position="1"/>
    </location>
</feature>
<gene>
    <name evidence="1" type="ORF">GH815_18755</name>
</gene>
<reference evidence="1 2" key="1">
    <citation type="submission" date="2019-11" db="EMBL/GenBank/DDBJ databases">
        <title>Draft Whole-Genome sequence of the marine photosynthetic bacterium Rhodovulum strictum DSM 11289.</title>
        <authorList>
            <person name="Kyndt J.A."/>
            <person name="Meyer T.E."/>
        </authorList>
    </citation>
    <scope>NUCLEOTIDE SEQUENCE [LARGE SCALE GENOMIC DNA]</scope>
    <source>
        <strain evidence="1 2">DSM 11289</strain>
    </source>
</reference>
<organism evidence="1 2">
    <name type="scientific">Rhodovulum strictum</name>
    <dbReference type="NCBI Taxonomy" id="58314"/>
    <lineage>
        <taxon>Bacteria</taxon>
        <taxon>Pseudomonadati</taxon>
        <taxon>Pseudomonadota</taxon>
        <taxon>Alphaproteobacteria</taxon>
        <taxon>Rhodobacterales</taxon>
        <taxon>Paracoccaceae</taxon>
        <taxon>Rhodovulum</taxon>
    </lineage>
</organism>